<evidence type="ECO:0000256" key="1">
    <source>
        <dbReference type="SAM" id="MobiDB-lite"/>
    </source>
</evidence>
<evidence type="ECO:0000313" key="3">
    <source>
        <dbReference type="Proteomes" id="UP001163828"/>
    </source>
</evidence>
<sequence length="200" mass="21386">MGAVCVEDLPSHLHAELVEGSGAVKIHVGYGSRGYANRQCSHRFHPPNRHLSAFPPSVACAELVSTTLDPLLPVESVAHSEPSSIEAVAVLIHQSSSFLPSFGTSGPSIGPCLLDGELLLLTASVTCESVPPKSLSPLAPVFVPISPPPFSLPFDGLFPPKLMPPRRPNTDPRINGLPPRSSHPTRVTSRLHRDAWAYFL</sequence>
<evidence type="ECO:0000313" key="2">
    <source>
        <dbReference type="EMBL" id="KAJ3991439.1"/>
    </source>
</evidence>
<feature type="region of interest" description="Disordered" evidence="1">
    <location>
        <begin position="164"/>
        <end position="186"/>
    </location>
</feature>
<comment type="caution">
    <text evidence="2">The sequence shown here is derived from an EMBL/GenBank/DDBJ whole genome shotgun (WGS) entry which is preliminary data.</text>
</comment>
<name>A0ABQ8Q0T1_9AGAR</name>
<proteinExistence type="predicted"/>
<keyword evidence="3" id="KW-1185">Reference proteome</keyword>
<protein>
    <submittedName>
        <fullName evidence="2">Uncharacterized protein</fullName>
    </submittedName>
</protein>
<accession>A0ABQ8Q0T1</accession>
<reference evidence="2" key="1">
    <citation type="submission" date="2022-08" db="EMBL/GenBank/DDBJ databases">
        <authorList>
            <consortium name="DOE Joint Genome Institute"/>
            <person name="Min B."/>
            <person name="Riley R."/>
            <person name="Sierra-Patev S."/>
            <person name="Naranjo-Ortiz M."/>
            <person name="Looney B."/>
            <person name="Konkel Z."/>
            <person name="Slot J.C."/>
            <person name="Sakamoto Y."/>
            <person name="Steenwyk J.L."/>
            <person name="Rokas A."/>
            <person name="Carro J."/>
            <person name="Camarero S."/>
            <person name="Ferreira P."/>
            <person name="Molpeceres G."/>
            <person name="Ruiz-Duenas F.J."/>
            <person name="Serrano A."/>
            <person name="Henrissat B."/>
            <person name="Drula E."/>
            <person name="Hughes K.W."/>
            <person name="Mata J.L."/>
            <person name="Ishikawa N.K."/>
            <person name="Vargas-Isla R."/>
            <person name="Ushijima S."/>
            <person name="Smith C.A."/>
            <person name="Ahrendt S."/>
            <person name="Andreopoulos W."/>
            <person name="He G."/>
            <person name="Labutti K."/>
            <person name="Lipzen A."/>
            <person name="Ng V."/>
            <person name="Sandor L."/>
            <person name="Barry K."/>
            <person name="Martinez A.T."/>
            <person name="Xiao Y."/>
            <person name="Gibbons J.G."/>
            <person name="Terashima K."/>
            <person name="Hibbett D.S."/>
            <person name="Grigoriev I.V."/>
        </authorList>
    </citation>
    <scope>NUCLEOTIDE SEQUENCE</scope>
    <source>
        <strain evidence="2">TFB10827</strain>
    </source>
</reference>
<dbReference type="EMBL" id="MU791035">
    <property type="protein sequence ID" value="KAJ3991439.1"/>
    <property type="molecule type" value="Genomic_DNA"/>
</dbReference>
<gene>
    <name evidence="2" type="ORF">F5050DRAFT_1812529</name>
</gene>
<dbReference type="Proteomes" id="UP001163828">
    <property type="component" value="Unassembled WGS sequence"/>
</dbReference>
<organism evidence="2 3">
    <name type="scientific">Lentinula boryana</name>
    <dbReference type="NCBI Taxonomy" id="40481"/>
    <lineage>
        <taxon>Eukaryota</taxon>
        <taxon>Fungi</taxon>
        <taxon>Dikarya</taxon>
        <taxon>Basidiomycota</taxon>
        <taxon>Agaricomycotina</taxon>
        <taxon>Agaricomycetes</taxon>
        <taxon>Agaricomycetidae</taxon>
        <taxon>Agaricales</taxon>
        <taxon>Marasmiineae</taxon>
        <taxon>Omphalotaceae</taxon>
        <taxon>Lentinula</taxon>
    </lineage>
</organism>